<organism evidence="8 9">
    <name type="scientific">Lucilia cuprina</name>
    <name type="common">Green bottle fly</name>
    <name type="synonym">Australian sheep blowfly</name>
    <dbReference type="NCBI Taxonomy" id="7375"/>
    <lineage>
        <taxon>Eukaryota</taxon>
        <taxon>Metazoa</taxon>
        <taxon>Ecdysozoa</taxon>
        <taxon>Arthropoda</taxon>
        <taxon>Hexapoda</taxon>
        <taxon>Insecta</taxon>
        <taxon>Pterygota</taxon>
        <taxon>Neoptera</taxon>
        <taxon>Endopterygota</taxon>
        <taxon>Diptera</taxon>
        <taxon>Brachycera</taxon>
        <taxon>Muscomorpha</taxon>
        <taxon>Oestroidea</taxon>
        <taxon>Calliphoridae</taxon>
        <taxon>Luciliinae</taxon>
        <taxon>Lucilia</taxon>
    </lineage>
</organism>
<name>A0A0L0C3Q3_LUCCU</name>
<dbReference type="GO" id="GO:0007156">
    <property type="term" value="P:homophilic cell adhesion via plasma membrane adhesion molecules"/>
    <property type="evidence" value="ECO:0007669"/>
    <property type="project" value="InterPro"/>
</dbReference>
<dbReference type="GO" id="GO:0016477">
    <property type="term" value="P:cell migration"/>
    <property type="evidence" value="ECO:0007669"/>
    <property type="project" value="TreeGrafter"/>
</dbReference>
<dbReference type="InterPro" id="IPR002126">
    <property type="entry name" value="Cadherin-like_dom"/>
</dbReference>
<keyword evidence="6" id="KW-1133">Transmembrane helix</keyword>
<evidence type="ECO:0000256" key="5">
    <source>
        <dbReference type="PROSITE-ProRule" id="PRU00043"/>
    </source>
</evidence>
<dbReference type="PANTHER" id="PTHR24027">
    <property type="entry name" value="CADHERIN-23"/>
    <property type="match status" value="1"/>
</dbReference>
<keyword evidence="4 6" id="KW-0472">Membrane</keyword>
<dbReference type="CDD" id="cd11304">
    <property type="entry name" value="Cadherin_repeat"/>
    <property type="match status" value="2"/>
</dbReference>
<reference evidence="8 9" key="1">
    <citation type="journal article" date="2015" name="Nat. Commun.">
        <title>Lucilia cuprina genome unlocks parasitic fly biology to underpin future interventions.</title>
        <authorList>
            <person name="Anstead C.A."/>
            <person name="Korhonen P.K."/>
            <person name="Young N.D."/>
            <person name="Hall R.S."/>
            <person name="Jex A.R."/>
            <person name="Murali S.C."/>
            <person name="Hughes D.S."/>
            <person name="Lee S.F."/>
            <person name="Perry T."/>
            <person name="Stroehlein A.J."/>
            <person name="Ansell B.R."/>
            <person name="Breugelmans B."/>
            <person name="Hofmann A."/>
            <person name="Qu J."/>
            <person name="Dugan S."/>
            <person name="Lee S.L."/>
            <person name="Chao H."/>
            <person name="Dinh H."/>
            <person name="Han Y."/>
            <person name="Doddapaneni H.V."/>
            <person name="Worley K.C."/>
            <person name="Muzny D.M."/>
            <person name="Ioannidis P."/>
            <person name="Waterhouse R.M."/>
            <person name="Zdobnov E.M."/>
            <person name="James P.J."/>
            <person name="Bagnall N.H."/>
            <person name="Kotze A.C."/>
            <person name="Gibbs R.A."/>
            <person name="Richards S."/>
            <person name="Batterham P."/>
            <person name="Gasser R.B."/>
        </authorList>
    </citation>
    <scope>NUCLEOTIDE SEQUENCE [LARGE SCALE GENOMIC DNA]</scope>
    <source>
        <strain evidence="8 9">LS</strain>
        <tissue evidence="8">Full body</tissue>
    </source>
</reference>
<keyword evidence="2" id="KW-0677">Repeat</keyword>
<dbReference type="SUPFAM" id="SSF49313">
    <property type="entry name" value="Cadherin-like"/>
    <property type="match status" value="2"/>
</dbReference>
<keyword evidence="3 5" id="KW-0106">Calcium</keyword>
<proteinExistence type="predicted"/>
<evidence type="ECO:0000256" key="2">
    <source>
        <dbReference type="ARBA" id="ARBA00022737"/>
    </source>
</evidence>
<sequence>QVVFNKQNSVKLIKKNKFLTDCTNEELVTSIFNEPIDLSLRGIIKIYENVIINEIISTTNNEFELNYIDARLETSSTNETKNLILFTTDNFENYAKEQTAARISLKINLGCGMGKERVVIFFQPLKEGNYYSPLFSREIYELIIPTPIFAGFDLTAFLEITAKDDDLTHNQIIFTSNDSSQYHISVGTKNATSTDKKTYFANLTLEKILLELPQPIEFEIVATDNGEPPKSSKAFVSIRSDPSRSLPPKPKFVQTFYKSLINIDFTMEPLQIQLASGTYSSDVEFSLNGVNIQGFNLIDRKNGSIEISWKSENLNKSDIIKRRSWELELKAEHKKLAEVARANVLVEMADLKYYFYFVSSYYEGYIDEMGELHITPIIFNPYTYQSDIEFTLQSAYDFFYLSKQNFSIQLQLNNNFTWQAIDDIGYLKLTLQASWENLSSMTHIVIKLPHIKEEIPQQMFHFEKPLYVGQLNETYDLELETIVLQTDVNNSQEIEFNLSGNDSQQFYMMQNENRLEIKTIFNLLSKEEMKLKSSYLLIVEAKHNDRKAFASVVINVPQHQDNVKRKIFLSPLIKGKMLITNDTQTLSIETIYIAKEFGENSKDLKFRLRGDHSLHFDIKENVSNRSVDIMLKTPLSANILETKQYLNLSLQALLTGSDGFNDTLIVFIDLPMKECPSPTLPLPDPPKFSSKNYVFTAYTNQTGILGIVNAYSSGNNTSFHYMLNVQNDLLAQRLSINPFTGELGLYGTIEEGNYLFNITAENIATRERAIVKALLKVQPKEECKLFEGVAVEKTLMIRHINEENAFHGLMDMKFNENCTFHIVDMWPNDKEYVHVNYIFNMLDTIAIDREDEIFQNMSEPQVMVKLRLKCDKNDNQENLTIDITQNKPIEKRSIQITLSDDIAYSPDIMWLYIKIDDINDNPPEFKLSEGPLFLGYPSGNAALDIYPEYLTKIEAFDRDLGFNAKIKFTMRDNVYFDIEPETGKIYPKGKALQKDEQTELIVLATDQYGDGLTSGTVVIVKALSPDFYSLVTLKDNSTKTKQELEQELSQQTGFNINIIKMSYIPEIIQQKSMLNQTLSCKAWIYGYHRHQLVPYKDLQEQILVKNPEDNVINIESYEEAASHSKPHDNSNLGYLIATILLSLISSSSLIFIIWRFCYKPTLLTNCNTKTLSSSLAANANGNGQQQISADCSHDSLNSIECNNHEEIRVKFSDLVENDIAEESQSK</sequence>
<feature type="transmembrane region" description="Helical" evidence="6">
    <location>
        <begin position="1132"/>
        <end position="1154"/>
    </location>
</feature>
<dbReference type="Proteomes" id="UP000037069">
    <property type="component" value="Unassembled WGS sequence"/>
</dbReference>
<feature type="domain" description="Cadherin" evidence="7">
    <location>
        <begin position="487"/>
        <end position="573"/>
    </location>
</feature>
<feature type="non-terminal residue" evidence="8">
    <location>
        <position position="1"/>
    </location>
</feature>
<dbReference type="EMBL" id="JRES01000951">
    <property type="protein sequence ID" value="KNC26872.1"/>
    <property type="molecule type" value="Genomic_DNA"/>
</dbReference>
<evidence type="ECO:0000313" key="8">
    <source>
        <dbReference type="EMBL" id="KNC26872.1"/>
    </source>
</evidence>
<evidence type="ECO:0000256" key="3">
    <source>
        <dbReference type="ARBA" id="ARBA00022837"/>
    </source>
</evidence>
<dbReference type="AlphaFoldDB" id="A0A0L0C3Q3"/>
<accession>A0A0L0C3Q3</accession>
<comment type="caution">
    <text evidence="8">The sequence shown here is derived from an EMBL/GenBank/DDBJ whole genome shotgun (WGS) entry which is preliminary data.</text>
</comment>
<keyword evidence="6" id="KW-0812">Transmembrane</keyword>
<dbReference type="GO" id="GO:0005509">
    <property type="term" value="F:calcium ion binding"/>
    <property type="evidence" value="ECO:0007669"/>
    <property type="project" value="UniProtKB-UniRule"/>
</dbReference>
<dbReference type="PANTHER" id="PTHR24027:SF438">
    <property type="entry name" value="CADHERIN 23"/>
    <property type="match status" value="1"/>
</dbReference>
<dbReference type="Gene3D" id="2.60.40.60">
    <property type="entry name" value="Cadherins"/>
    <property type="match status" value="2"/>
</dbReference>
<evidence type="ECO:0000259" key="7">
    <source>
        <dbReference type="PROSITE" id="PS50268"/>
    </source>
</evidence>
<dbReference type="GO" id="GO:0045296">
    <property type="term" value="F:cadherin binding"/>
    <property type="evidence" value="ECO:0007669"/>
    <property type="project" value="TreeGrafter"/>
</dbReference>
<dbReference type="PROSITE" id="PS50268">
    <property type="entry name" value="CADHERIN_2"/>
    <property type="match status" value="1"/>
</dbReference>
<evidence type="ECO:0000256" key="1">
    <source>
        <dbReference type="ARBA" id="ARBA00004370"/>
    </source>
</evidence>
<evidence type="ECO:0000256" key="4">
    <source>
        <dbReference type="ARBA" id="ARBA00023136"/>
    </source>
</evidence>
<comment type="subcellular location">
    <subcellularLocation>
        <location evidence="1">Membrane</location>
    </subcellularLocation>
</comment>
<protein>
    <recommendedName>
        <fullName evidence="7">Cadherin domain-containing protein</fullName>
    </recommendedName>
</protein>
<dbReference type="OrthoDB" id="6606209at2759"/>
<gene>
    <name evidence="8" type="ORF">FF38_03361</name>
</gene>
<evidence type="ECO:0000313" key="9">
    <source>
        <dbReference type="Proteomes" id="UP000037069"/>
    </source>
</evidence>
<dbReference type="GO" id="GO:0008013">
    <property type="term" value="F:beta-catenin binding"/>
    <property type="evidence" value="ECO:0007669"/>
    <property type="project" value="TreeGrafter"/>
</dbReference>
<dbReference type="InterPro" id="IPR020894">
    <property type="entry name" value="Cadherin_CS"/>
</dbReference>
<dbReference type="PROSITE" id="PS00232">
    <property type="entry name" value="CADHERIN_1"/>
    <property type="match status" value="1"/>
</dbReference>
<keyword evidence="9" id="KW-1185">Reference proteome</keyword>
<dbReference type="InterPro" id="IPR015919">
    <property type="entry name" value="Cadherin-like_sf"/>
</dbReference>
<dbReference type="GO" id="GO:0016342">
    <property type="term" value="C:catenin complex"/>
    <property type="evidence" value="ECO:0007669"/>
    <property type="project" value="TreeGrafter"/>
</dbReference>
<dbReference type="InterPro" id="IPR039808">
    <property type="entry name" value="Cadherin"/>
</dbReference>
<evidence type="ECO:0000256" key="6">
    <source>
        <dbReference type="SAM" id="Phobius"/>
    </source>
</evidence>